<accession>A0A0B4X7Z3</accession>
<dbReference type="PANTHER" id="PTHR40659">
    <property type="entry name" value="NICKEL/COBALT EFFLUX SYSTEM RCNA"/>
    <property type="match status" value="1"/>
</dbReference>
<dbReference type="HOGENOM" id="CLU_058605_0_2_5"/>
<dbReference type="GO" id="GO:0046583">
    <property type="term" value="F:monoatomic cation efflux transmembrane transporter activity"/>
    <property type="evidence" value="ECO:0007669"/>
    <property type="project" value="TreeGrafter"/>
</dbReference>
<evidence type="ECO:0000256" key="14">
    <source>
        <dbReference type="SAM" id="SignalP"/>
    </source>
</evidence>
<evidence type="ECO:0000256" key="11">
    <source>
        <dbReference type="ARBA" id="ARBA00023136"/>
    </source>
</evidence>
<keyword evidence="4 13" id="KW-0813">Transport</keyword>
<keyword evidence="3" id="KW-0171">Cobalt transport</keyword>
<evidence type="ECO:0000313" key="15">
    <source>
        <dbReference type="EMBL" id="AJD42850.1"/>
    </source>
</evidence>
<dbReference type="EMBL" id="CP006877">
    <property type="protein sequence ID" value="AJD42850.1"/>
    <property type="molecule type" value="Genomic_DNA"/>
</dbReference>
<dbReference type="InterPro" id="IPR051224">
    <property type="entry name" value="NiCoT_RcnA"/>
</dbReference>
<dbReference type="KEGG" id="rga:RGR602_CH03543"/>
<feature type="transmembrane region" description="Helical" evidence="13">
    <location>
        <begin position="334"/>
        <end position="355"/>
    </location>
</feature>
<feature type="transmembrane region" description="Helical" evidence="13">
    <location>
        <begin position="76"/>
        <end position="97"/>
    </location>
</feature>
<comment type="similarity">
    <text evidence="13">Belongs to the NiCoT transporter (TC 2.A.52) family.</text>
</comment>
<evidence type="ECO:0000256" key="1">
    <source>
        <dbReference type="ARBA" id="ARBA00002510"/>
    </source>
</evidence>
<evidence type="ECO:0000256" key="8">
    <source>
        <dbReference type="ARBA" id="ARBA00022989"/>
    </source>
</evidence>
<proteinExistence type="inferred from homology"/>
<dbReference type="GO" id="GO:0005886">
    <property type="term" value="C:plasma membrane"/>
    <property type="evidence" value="ECO:0007669"/>
    <property type="project" value="UniProtKB-SubCell"/>
</dbReference>
<comment type="subcellular location">
    <subcellularLocation>
        <location evidence="2 13">Cell membrane</location>
        <topology evidence="2 13">Multi-pass membrane protein</topology>
    </subcellularLocation>
</comment>
<keyword evidence="5" id="KW-1003">Cell membrane</keyword>
<evidence type="ECO:0000256" key="9">
    <source>
        <dbReference type="ARBA" id="ARBA00023065"/>
    </source>
</evidence>
<keyword evidence="16" id="KW-1185">Reference proteome</keyword>
<keyword evidence="10" id="KW-0921">Nickel transport</keyword>
<feature type="transmembrane region" description="Helical" evidence="13">
    <location>
        <begin position="118"/>
        <end position="143"/>
    </location>
</feature>
<dbReference type="GO" id="GO:0032025">
    <property type="term" value="P:response to cobalt ion"/>
    <property type="evidence" value="ECO:0007669"/>
    <property type="project" value="TreeGrafter"/>
</dbReference>
<dbReference type="Pfam" id="PF03824">
    <property type="entry name" value="NicO"/>
    <property type="match status" value="1"/>
</dbReference>
<evidence type="ECO:0000256" key="3">
    <source>
        <dbReference type="ARBA" id="ARBA00022426"/>
    </source>
</evidence>
<feature type="chain" id="PRO_5002097033" description="Nickel/cobalt efflux system" evidence="14">
    <location>
        <begin position="27"/>
        <end position="357"/>
    </location>
</feature>
<evidence type="ECO:0000256" key="5">
    <source>
        <dbReference type="ARBA" id="ARBA00022475"/>
    </source>
</evidence>
<dbReference type="GO" id="GO:0015099">
    <property type="term" value="F:nickel cation transmembrane transporter activity"/>
    <property type="evidence" value="ECO:0007669"/>
    <property type="project" value="UniProtKB-UniRule"/>
</dbReference>
<evidence type="ECO:0000256" key="12">
    <source>
        <dbReference type="ARBA" id="ARBA00023285"/>
    </source>
</evidence>
<organism evidence="15 16">
    <name type="scientific">Rhizobium gallicum bv. gallicum R602sp</name>
    <dbReference type="NCBI Taxonomy" id="1041138"/>
    <lineage>
        <taxon>Bacteria</taxon>
        <taxon>Pseudomonadati</taxon>
        <taxon>Pseudomonadota</taxon>
        <taxon>Alphaproteobacteria</taxon>
        <taxon>Hyphomicrobiales</taxon>
        <taxon>Rhizobiaceae</taxon>
        <taxon>Rhizobium/Agrobacterium group</taxon>
        <taxon>Rhizobium</taxon>
    </lineage>
</organism>
<sequence length="357" mass="37552">MLKRNALLFLPTVAFALLALMNVAHAQSPLGIGTAEPSFQPTGGPLAPLLAYINYEQQAFYRALTDALKAMREDPWQLASLIGLSFAYGVFHAAGPGHGKAVISSYMIANEIELKRGVVISFISAFIQGAVAVALVGGAWLILRGSGITLTQATNAMEITSFVMVIAFGGWLLFRKLRSMISGLPKREVVETSAGPVSMMLDWKDNESRRQAYAFGEKQARKAGHNFITGMACETCGRSHAPDPSLLGGDSFSVREAWSAIVAVGLRPCSGALLVMTFSLLNGLYLGGILSVLAMSLGTAITVAILAILAVTAKGTAVRICGHGSARSIWIGNAIEILGAVLVICMGVLLLGASLQG</sequence>
<dbReference type="GO" id="GO:0006824">
    <property type="term" value="P:cobalt ion transport"/>
    <property type="evidence" value="ECO:0007669"/>
    <property type="project" value="UniProtKB-KW"/>
</dbReference>
<keyword evidence="8 13" id="KW-1133">Transmembrane helix</keyword>
<feature type="signal peptide" evidence="14">
    <location>
        <begin position="1"/>
        <end position="26"/>
    </location>
</feature>
<feature type="transmembrane region" description="Helical" evidence="13">
    <location>
        <begin position="284"/>
        <end position="313"/>
    </location>
</feature>
<keyword evidence="14" id="KW-0732">Signal</keyword>
<gene>
    <name evidence="15" type="ORF">RGR602_CH03543</name>
</gene>
<evidence type="ECO:0000256" key="4">
    <source>
        <dbReference type="ARBA" id="ARBA00022448"/>
    </source>
</evidence>
<keyword evidence="9" id="KW-0406">Ion transport</keyword>
<keyword evidence="6" id="KW-0533">Nickel</keyword>
<evidence type="ECO:0000313" key="16">
    <source>
        <dbReference type="Proteomes" id="UP000031368"/>
    </source>
</evidence>
<dbReference type="AlphaFoldDB" id="A0A0B4X7Z3"/>
<dbReference type="InterPro" id="IPR011541">
    <property type="entry name" value="Ni/Co_transpt_high_affinity"/>
</dbReference>
<evidence type="ECO:0000256" key="2">
    <source>
        <dbReference type="ARBA" id="ARBA00004651"/>
    </source>
</evidence>
<reference evidence="15 16" key="1">
    <citation type="submission" date="2013-11" db="EMBL/GenBank/DDBJ databases">
        <title>Complete genome sequence of Rhizobium gallicum bv. gallicum R602.</title>
        <authorList>
            <person name="Bustos P."/>
            <person name="Santamaria R.I."/>
            <person name="Lozano L."/>
            <person name="Acosta J.L."/>
            <person name="Ormeno-Orrillo E."/>
            <person name="Rogel M.A."/>
            <person name="Romero D."/>
            <person name="Cevallos M.A."/>
            <person name="Martinez-Romero E."/>
            <person name="Gonzalez V."/>
        </authorList>
    </citation>
    <scope>NUCLEOTIDE SEQUENCE [LARGE SCALE GENOMIC DNA]</scope>
    <source>
        <strain evidence="15 16">R602</strain>
    </source>
</reference>
<protein>
    <recommendedName>
        <fullName evidence="13">Nickel/cobalt efflux system</fullName>
    </recommendedName>
</protein>
<evidence type="ECO:0000256" key="6">
    <source>
        <dbReference type="ARBA" id="ARBA00022596"/>
    </source>
</evidence>
<dbReference type="PANTHER" id="PTHR40659:SF1">
    <property type="entry name" value="NICKEL_COBALT EFFLUX SYSTEM RCNA"/>
    <property type="match status" value="1"/>
</dbReference>
<keyword evidence="11 13" id="KW-0472">Membrane</keyword>
<dbReference type="GO" id="GO:0010045">
    <property type="term" value="P:response to nickel cation"/>
    <property type="evidence" value="ECO:0007669"/>
    <property type="project" value="TreeGrafter"/>
</dbReference>
<keyword evidence="7 13" id="KW-0812">Transmembrane</keyword>
<feature type="transmembrane region" description="Helical" evidence="13">
    <location>
        <begin position="155"/>
        <end position="174"/>
    </location>
</feature>
<evidence type="ECO:0000256" key="10">
    <source>
        <dbReference type="ARBA" id="ARBA00023112"/>
    </source>
</evidence>
<comment type="function">
    <text evidence="1">Efflux system for nickel and cobalt.</text>
</comment>
<evidence type="ECO:0000256" key="7">
    <source>
        <dbReference type="ARBA" id="ARBA00022692"/>
    </source>
</evidence>
<evidence type="ECO:0000256" key="13">
    <source>
        <dbReference type="RuleBase" id="RU362101"/>
    </source>
</evidence>
<dbReference type="RefSeq" id="WP_039846138.1">
    <property type="nucleotide sequence ID" value="NZ_CP006877.1"/>
</dbReference>
<keyword evidence="12" id="KW-0170">Cobalt</keyword>
<dbReference type="Proteomes" id="UP000031368">
    <property type="component" value="Chromosome"/>
</dbReference>
<name>A0A0B4X7Z3_9HYPH</name>